<name>A0A2H5IBL1_STEMA</name>
<evidence type="ECO:0000313" key="1">
    <source>
        <dbReference type="EMBL" id="AUI05667.1"/>
    </source>
</evidence>
<protein>
    <submittedName>
        <fullName evidence="1">Integrase</fullName>
    </submittedName>
</protein>
<dbReference type="AlphaFoldDB" id="A0A2H5IBL1"/>
<dbReference type="Proteomes" id="UP000234414">
    <property type="component" value="Chromosome"/>
</dbReference>
<organism evidence="1 2">
    <name type="scientific">Stenotrophomonas maltophilia</name>
    <name type="common">Pseudomonas maltophilia</name>
    <name type="synonym">Xanthomonas maltophilia</name>
    <dbReference type="NCBI Taxonomy" id="40324"/>
    <lineage>
        <taxon>Bacteria</taxon>
        <taxon>Pseudomonadati</taxon>
        <taxon>Pseudomonadota</taxon>
        <taxon>Gammaproteobacteria</taxon>
        <taxon>Lysobacterales</taxon>
        <taxon>Lysobacteraceae</taxon>
        <taxon>Stenotrophomonas</taxon>
        <taxon>Stenotrophomonas maltophilia group</taxon>
    </lineage>
</organism>
<dbReference type="EMBL" id="CP025298">
    <property type="protein sequence ID" value="AUI05667.1"/>
    <property type="molecule type" value="Genomic_DNA"/>
</dbReference>
<proteinExistence type="predicted"/>
<reference evidence="1 2" key="1">
    <citation type="submission" date="2017-12" db="EMBL/GenBank/DDBJ databases">
        <title>Complete Genome Sequence of Stenotrophomonas maltophilia CSM2.</title>
        <authorList>
            <person name="Castro-Jaimes S."/>
            <person name="Lopez-Leal G."/>
            <person name="Barberena Jonas C."/>
            <person name="Bustos P."/>
            <person name="Perez-Oseguera A."/>
            <person name="Cevallos M.A."/>
        </authorList>
    </citation>
    <scope>NUCLEOTIDE SEQUENCE [LARGE SCALE GENOMIC DNA]</scope>
    <source>
        <strain evidence="1 2">CSM2</strain>
    </source>
</reference>
<sequence>MAMPAARKVETAQAATLHPSFQVDYDSDVWTFAQTTVGQQKEFVTVDWAIPVARGELLTDYKHRGLLSELKCYLKTAIIEDTVRMTVGSIPGTYMGMRELVKFMGEREIHSLFDITTAMSWDYVEGLEEQYMTARSDAGRDRAWTHATAYKLIHPLTQIYEIADSLRARGGQAPCEAPFDGRKTYDVVTEPLGLARTGGLMPVPDEISVPILSYACEWIEYGSEDVIRLQAEVIPMLIDARSATGPRRIACFRQIKRHIEEFQMSPIPGTLTPWHEPLATIDRIDDAGDEREISGTQGLRRLILMTQSACSVLLQGCTGIRAHELIGLSLDHDPTLQHGVVKSVTSLDGLMEVFSICGISAKREATRHEWTAGLRPLGTNHLPIVLKSVEVLVRLMEPWRALSGTKSLMLSFSHAKSLPSGPDGIGRMTASRNSLLQREFAVEALTKKRGIETTQAVYEVRYLRPQRWRITFAHYVFRSKPELMPALRTHFRHMSEQITDQGYIGNDAALLENLEGERVMETSRFLVQITLGRPIGGGPAQRLLMQHAESMTEALSKMDGETPIDKAVAYVKLTDLRIWTGTYASCLIDMLPDRSSCNPQASLLTVRASPNFGLRSPGLCAGCKCCIILPEHKDFWEDRLLKNQAIVQMERTNSRDQYSKIAMSRVVQSRAVLRMISNATGDASDRSGES</sequence>
<dbReference type="OrthoDB" id="8768428at2"/>
<evidence type="ECO:0000313" key="2">
    <source>
        <dbReference type="Proteomes" id="UP000234414"/>
    </source>
</evidence>
<dbReference type="RefSeq" id="WP_005414981.1">
    <property type="nucleotide sequence ID" value="NZ_CP040433.1"/>
</dbReference>
<gene>
    <name evidence="1" type="ORF">SmaCSM2_00115</name>
</gene>
<accession>A0A2H5IBL1</accession>